<name>A0AA36FW19_9BILA</name>
<dbReference type="AlphaFoldDB" id="A0AA36FW19"/>
<dbReference type="Pfam" id="PF00307">
    <property type="entry name" value="CH"/>
    <property type="match status" value="1"/>
</dbReference>
<dbReference type="PANTHER" id="PTHR11915">
    <property type="entry name" value="SPECTRIN/FILAMIN RELATED CYTOSKELETAL PROTEIN"/>
    <property type="match status" value="1"/>
</dbReference>
<evidence type="ECO:0000259" key="1">
    <source>
        <dbReference type="PROSITE" id="PS50021"/>
    </source>
</evidence>
<feature type="domain" description="Calponin-homology (CH)" evidence="1">
    <location>
        <begin position="1"/>
        <end position="94"/>
    </location>
</feature>
<comment type="caution">
    <text evidence="2">The sequence shown here is derived from an EMBL/GenBank/DDBJ whole genome shotgun (WGS) entry which is preliminary data.</text>
</comment>
<dbReference type="InterPro" id="IPR036872">
    <property type="entry name" value="CH_dom_sf"/>
</dbReference>
<evidence type="ECO:0000313" key="2">
    <source>
        <dbReference type="EMBL" id="CAJ0564398.1"/>
    </source>
</evidence>
<organism evidence="2 3">
    <name type="scientific">Mesorhabditis spiculigera</name>
    <dbReference type="NCBI Taxonomy" id="96644"/>
    <lineage>
        <taxon>Eukaryota</taxon>
        <taxon>Metazoa</taxon>
        <taxon>Ecdysozoa</taxon>
        <taxon>Nematoda</taxon>
        <taxon>Chromadorea</taxon>
        <taxon>Rhabditida</taxon>
        <taxon>Rhabditina</taxon>
        <taxon>Rhabditomorpha</taxon>
        <taxon>Rhabditoidea</taxon>
        <taxon>Rhabditidae</taxon>
        <taxon>Mesorhabditinae</taxon>
        <taxon>Mesorhabditis</taxon>
    </lineage>
</organism>
<proteinExistence type="predicted"/>
<gene>
    <name evidence="2" type="ORF">MSPICULIGERA_LOCUS3073</name>
</gene>
<keyword evidence="3" id="KW-1185">Reference proteome</keyword>
<evidence type="ECO:0000313" key="3">
    <source>
        <dbReference type="Proteomes" id="UP001177023"/>
    </source>
</evidence>
<feature type="non-terminal residue" evidence="2">
    <location>
        <position position="1"/>
    </location>
</feature>
<dbReference type="PROSITE" id="PS50021">
    <property type="entry name" value="CH"/>
    <property type="match status" value="1"/>
</dbReference>
<accession>A0AA36FW19</accession>
<dbReference type="InterPro" id="IPR001715">
    <property type="entry name" value="CH_dom"/>
</dbReference>
<sequence length="111" mass="12607">MDVCARYPEVAVVDFTSSWRDGHAFNVLLHNFDHKLVKMAEIADMSALERLEHAFAAAERLGVPRLLTGKDLHSEYLDSRSVVVYLMSLYLSLLAHSDRSERHTTTTILPH</sequence>
<dbReference type="Gene3D" id="1.10.418.10">
    <property type="entry name" value="Calponin-like domain"/>
    <property type="match status" value="1"/>
</dbReference>
<dbReference type="SUPFAM" id="SSF47576">
    <property type="entry name" value="Calponin-homology domain, CH-domain"/>
    <property type="match status" value="1"/>
</dbReference>
<dbReference type="EMBL" id="CATQJA010000872">
    <property type="protein sequence ID" value="CAJ0564398.1"/>
    <property type="molecule type" value="Genomic_DNA"/>
</dbReference>
<protein>
    <recommendedName>
        <fullName evidence="1">Calponin-homology (CH) domain-containing protein</fullName>
    </recommendedName>
</protein>
<dbReference type="Proteomes" id="UP001177023">
    <property type="component" value="Unassembled WGS sequence"/>
</dbReference>
<reference evidence="2" key="1">
    <citation type="submission" date="2023-06" db="EMBL/GenBank/DDBJ databases">
        <authorList>
            <person name="Delattre M."/>
        </authorList>
    </citation>
    <scope>NUCLEOTIDE SEQUENCE</scope>
    <source>
        <strain evidence="2">AF72</strain>
    </source>
</reference>